<organism evidence="3 4">
    <name type="scientific">Plasmodiophora brassicae</name>
    <name type="common">Clubroot disease agent</name>
    <dbReference type="NCBI Taxonomy" id="37360"/>
    <lineage>
        <taxon>Eukaryota</taxon>
        <taxon>Sar</taxon>
        <taxon>Rhizaria</taxon>
        <taxon>Endomyxa</taxon>
        <taxon>Phytomyxea</taxon>
        <taxon>Plasmodiophorida</taxon>
        <taxon>Plasmodiophoridae</taxon>
        <taxon>Plasmodiophora</taxon>
    </lineage>
</organism>
<dbReference type="InterPro" id="IPR011042">
    <property type="entry name" value="6-blade_b-propeller_TolB-like"/>
</dbReference>
<accession>A0A3P3YAZ2</accession>
<dbReference type="SUPFAM" id="SSF50952">
    <property type="entry name" value="Soluble quinoprotein glucose dehydrogenase"/>
    <property type="match status" value="1"/>
</dbReference>
<protein>
    <recommendedName>
        <fullName evidence="2">Glucose/Sorbosone dehydrogenase domain-containing protein</fullName>
    </recommendedName>
</protein>
<keyword evidence="1" id="KW-1133">Transmembrane helix</keyword>
<keyword evidence="1" id="KW-0812">Transmembrane</keyword>
<dbReference type="InterPro" id="IPR011041">
    <property type="entry name" value="Quinoprot_gluc/sorb_DH_b-prop"/>
</dbReference>
<evidence type="ECO:0000259" key="2">
    <source>
        <dbReference type="Pfam" id="PF07995"/>
    </source>
</evidence>
<gene>
    <name evidence="3" type="ORF">PLBR_LOCUS4549</name>
</gene>
<name>A0A3P3YAZ2_PLABS</name>
<sequence>MFAICVRVGLSRRSNWSDRMMAPWSPGNRGSRRWSTTRASAIVYSDIFPKRARVPSRGIAVVSAGARALLDKGTRAHQRSFACKSAMLKMVMQMAIAAALLVVSIYGDSFDKTLFTEQVVWKGVGAGSPTKMVVAPNGEVFVSDKLGKLVKYPSLTANAVNQGVVVWDNGADNTVSFGDRGFLSLAVDPAYPKNPYLWAIVSVNRQGTIADQTPVLDDPKTCPLGDDDVTVGKCDSQARLVRIKVNPATGMGVTDAILASDWCSAGWSHHVGDLVWAPDGGLYFSMGIAASYTVPDRGVPNAPCYRKNDARFQGNWDAQWDDIPAGKMFYIAYKDLTGNNLLTIGNGLTTVAKGLRNPFRFTVHPITYDLYIAEVGSDFWEEINVLPDPLSNKGKVVNFGWPCFEGNAPQPTYGADQGCANVKTEAVKPFFTYSRQIMFPDVAGANANCKTGSVSADEVVFVNNTDWGTDWENRLIWGDSSAQCLFSFANDPKTGLPDGIAKNMKLISYNPLVATQPTGIYPLNKWCDIQILTPPNGGKATMYAVNYDQAQLVSWSYVGPVSKTPVVVPTNKPGSNGGNGGAGTSTGSGNLATSFDIVLLATLALVAMGGGLLGAY</sequence>
<dbReference type="PANTHER" id="PTHR19328:SF13">
    <property type="entry name" value="HIPL1 PROTEIN"/>
    <property type="match status" value="1"/>
</dbReference>
<keyword evidence="3" id="KW-0496">Mitochondrion</keyword>
<feature type="domain" description="Glucose/Sorbosone dehydrogenase" evidence="2">
    <location>
        <begin position="128"/>
        <end position="437"/>
    </location>
</feature>
<evidence type="ECO:0000313" key="4">
    <source>
        <dbReference type="Proteomes" id="UP000290189"/>
    </source>
</evidence>
<dbReference type="AlphaFoldDB" id="A0A3P3YAZ2"/>
<geneLocation type="mitochondrion" evidence="3"/>
<dbReference type="Proteomes" id="UP000290189">
    <property type="component" value="Unassembled WGS sequence"/>
</dbReference>
<feature type="transmembrane region" description="Helical" evidence="1">
    <location>
        <begin position="597"/>
        <end position="615"/>
    </location>
</feature>
<dbReference type="Pfam" id="PF07995">
    <property type="entry name" value="GSDH"/>
    <property type="match status" value="1"/>
</dbReference>
<dbReference type="EMBL" id="OVEO01000007">
    <property type="protein sequence ID" value="SPQ97334.1"/>
    <property type="molecule type" value="Genomic_DNA"/>
</dbReference>
<dbReference type="InterPro" id="IPR012938">
    <property type="entry name" value="Glc/Sorbosone_DH"/>
</dbReference>
<keyword evidence="1" id="KW-0472">Membrane</keyword>
<evidence type="ECO:0000313" key="3">
    <source>
        <dbReference type="EMBL" id="SPQ97334.1"/>
    </source>
</evidence>
<dbReference type="PANTHER" id="PTHR19328">
    <property type="entry name" value="HEDGEHOG-INTERACTING PROTEIN"/>
    <property type="match status" value="1"/>
</dbReference>
<evidence type="ECO:0000256" key="1">
    <source>
        <dbReference type="SAM" id="Phobius"/>
    </source>
</evidence>
<dbReference type="Gene3D" id="2.120.10.30">
    <property type="entry name" value="TolB, C-terminal domain"/>
    <property type="match status" value="1"/>
</dbReference>
<proteinExistence type="predicted"/>
<reference evidence="3 4" key="1">
    <citation type="submission" date="2018-03" db="EMBL/GenBank/DDBJ databases">
        <authorList>
            <person name="Fogelqvist J."/>
        </authorList>
    </citation>
    <scope>NUCLEOTIDE SEQUENCE [LARGE SCALE GENOMIC DNA]</scope>
</reference>